<name>A0A939KE27_9BURK</name>
<dbReference type="EMBL" id="JAFNME010000006">
    <property type="protein sequence ID" value="MBO1249018.1"/>
    <property type="molecule type" value="Genomic_DNA"/>
</dbReference>
<organism evidence="1 2">
    <name type="scientific">Comamonas denitrificans</name>
    <dbReference type="NCBI Taxonomy" id="117506"/>
    <lineage>
        <taxon>Bacteria</taxon>
        <taxon>Pseudomonadati</taxon>
        <taxon>Pseudomonadota</taxon>
        <taxon>Betaproteobacteria</taxon>
        <taxon>Burkholderiales</taxon>
        <taxon>Comamonadaceae</taxon>
        <taxon>Comamonas</taxon>
    </lineage>
</organism>
<dbReference type="RefSeq" id="WP_207574565.1">
    <property type="nucleotide sequence ID" value="NZ_JAFNME010000006.1"/>
</dbReference>
<sequence>MYTFQSRAAADLLMLEATAKHILQLLDKTPGEPGIITVAQIPAALETLAKAVEADEARRKALELAAQSPDAATSAKAGAESAELGAISLRQRVAPLADMLRASLAENKDLTWTPKK</sequence>
<dbReference type="Pfam" id="PF08895">
    <property type="entry name" value="DUF1840"/>
    <property type="match status" value="1"/>
</dbReference>
<dbReference type="AlphaFoldDB" id="A0A939KE27"/>
<gene>
    <name evidence="1" type="ORF">J1777_04070</name>
</gene>
<keyword evidence="2" id="KW-1185">Reference proteome</keyword>
<dbReference type="Proteomes" id="UP000664731">
    <property type="component" value="Unassembled WGS sequence"/>
</dbReference>
<proteinExistence type="predicted"/>
<protein>
    <submittedName>
        <fullName evidence="1">DUF1840 domain-containing protein</fullName>
    </submittedName>
</protein>
<dbReference type="InterPro" id="IPR014991">
    <property type="entry name" value="DUF1840"/>
</dbReference>
<evidence type="ECO:0000313" key="2">
    <source>
        <dbReference type="Proteomes" id="UP000664731"/>
    </source>
</evidence>
<accession>A0A939KE27</accession>
<reference evidence="1" key="1">
    <citation type="submission" date="2021-03" db="EMBL/GenBank/DDBJ databases">
        <title>Comamonas denitrificans.</title>
        <authorList>
            <person name="Finster K."/>
        </authorList>
    </citation>
    <scope>NUCLEOTIDE SEQUENCE</scope>
    <source>
        <strain evidence="1">MM2021_4</strain>
    </source>
</reference>
<evidence type="ECO:0000313" key="1">
    <source>
        <dbReference type="EMBL" id="MBO1249018.1"/>
    </source>
</evidence>
<comment type="caution">
    <text evidence="1">The sequence shown here is derived from an EMBL/GenBank/DDBJ whole genome shotgun (WGS) entry which is preliminary data.</text>
</comment>